<organism evidence="3 4">
    <name type="scientific">Leptonema illini</name>
    <dbReference type="NCBI Taxonomy" id="183"/>
    <lineage>
        <taxon>Bacteria</taxon>
        <taxon>Pseudomonadati</taxon>
        <taxon>Spirochaetota</taxon>
        <taxon>Spirochaetia</taxon>
        <taxon>Leptospirales</taxon>
        <taxon>Leptospiraceae</taxon>
        <taxon>Leptonema</taxon>
    </lineage>
</organism>
<feature type="transmembrane region" description="Helical" evidence="1">
    <location>
        <begin position="365"/>
        <end position="387"/>
    </location>
</feature>
<dbReference type="PANTHER" id="PTHR31605">
    <property type="entry name" value="GLYCEROL-3-PHOSPHATE O-ACYLTRANSFERASE 1"/>
    <property type="match status" value="1"/>
</dbReference>
<dbReference type="InterPro" id="IPR052744">
    <property type="entry name" value="GPAT/DAPAT"/>
</dbReference>
<feature type="transmembrane region" description="Helical" evidence="1">
    <location>
        <begin position="465"/>
        <end position="483"/>
    </location>
</feature>
<feature type="domain" description="Phospholipid/glycerol acyltransferase" evidence="2">
    <location>
        <begin position="71"/>
        <end position="207"/>
    </location>
</feature>
<comment type="caution">
    <text evidence="3">The sequence shown here is derived from an EMBL/GenBank/DDBJ whole genome shotgun (WGS) entry which is preliminary data.</text>
</comment>
<dbReference type="GO" id="GO:0016287">
    <property type="term" value="F:glycerone-phosphate O-acyltransferase activity"/>
    <property type="evidence" value="ECO:0007669"/>
    <property type="project" value="TreeGrafter"/>
</dbReference>
<keyword evidence="1" id="KW-1133">Transmembrane helix</keyword>
<dbReference type="InterPro" id="IPR002123">
    <property type="entry name" value="Plipid/glycerol_acylTrfase"/>
</dbReference>
<name>A0A833H4R9_9LEPT</name>
<proteinExistence type="predicted"/>
<gene>
    <name evidence="3" type="ORF">F9K24_00870</name>
</gene>
<evidence type="ECO:0000256" key="1">
    <source>
        <dbReference type="SAM" id="Phobius"/>
    </source>
</evidence>
<evidence type="ECO:0000313" key="4">
    <source>
        <dbReference type="Proteomes" id="UP000460298"/>
    </source>
</evidence>
<dbReference type="Proteomes" id="UP000460298">
    <property type="component" value="Unassembled WGS sequence"/>
</dbReference>
<evidence type="ECO:0000259" key="2">
    <source>
        <dbReference type="SMART" id="SM00563"/>
    </source>
</evidence>
<dbReference type="SUPFAM" id="SSF69593">
    <property type="entry name" value="Glycerol-3-phosphate (1)-acyltransferase"/>
    <property type="match status" value="1"/>
</dbReference>
<dbReference type="GO" id="GO:0008654">
    <property type="term" value="P:phospholipid biosynthetic process"/>
    <property type="evidence" value="ECO:0007669"/>
    <property type="project" value="TreeGrafter"/>
</dbReference>
<keyword evidence="1" id="KW-0472">Membrane</keyword>
<protein>
    <recommendedName>
        <fullName evidence="2">Phospholipid/glycerol acyltransferase domain-containing protein</fullName>
    </recommendedName>
</protein>
<dbReference type="EMBL" id="WBUI01000001">
    <property type="protein sequence ID" value="KAB2935312.1"/>
    <property type="molecule type" value="Genomic_DNA"/>
</dbReference>
<dbReference type="AlphaFoldDB" id="A0A833H4R9"/>
<feature type="transmembrane region" description="Helical" evidence="1">
    <location>
        <begin position="414"/>
        <end position="438"/>
    </location>
</feature>
<sequence>MSLFSKLPLIGRFFHSPHSKSGRIYHGIESVRRSASLFYYPLRSLFRTVARTQHSEIEAIGLENIPPDGAVFLVGNHPNSLLDFFNLLTVVRHPVATAAKDTITNIPVLGYILKNYALMVPVSRAQDKGESGISEEERLKANEAMIDDAVERLVTGRLFNIYAEGRSTDSRKLNKIKLGFMMLALAAEKEFDYNLNLRIVPYGYFYDRINKFQSSVCIIFGKPFKLKDLMKDRKLDYSSLSEKERIQLEKSLMLAGKNRLQADIERLIINIPDESLVPLIDDATDLFVRSSQKYMGAFENVKEKYVLSKSVAESIQAASQDADGRIVLEKLLRLIQDYRRKLKAMRLDDETIRRQVNLEAVGHHLVSLIKGILLLPFIAYGYLANWLPRRAAGFMRYRVVDVKKGAQVDGDEQAIIAAFIVALITYPLFGVGIFYAVLHFGPEYATQAATHLGWVDPVWIRENPGLFAGVVAVIMVYMMGRLWRFSVFHGRRLKAAIAFFGGLLFERFRGRKVQELREMRYEIIDTMDVILAEY</sequence>
<accession>A0A833H4R9</accession>
<dbReference type="PANTHER" id="PTHR31605:SF0">
    <property type="entry name" value="GLYCEROL-3-PHOSPHATE O-ACYLTRANSFERASE 1"/>
    <property type="match status" value="1"/>
</dbReference>
<dbReference type="GO" id="GO:0004366">
    <property type="term" value="F:glycerol-3-phosphate O-acyltransferase activity"/>
    <property type="evidence" value="ECO:0007669"/>
    <property type="project" value="TreeGrafter"/>
</dbReference>
<reference evidence="3 4" key="1">
    <citation type="submission" date="2019-10" db="EMBL/GenBank/DDBJ databases">
        <title>Extracellular Electron Transfer in a Candidatus Methanoperedens spp. Enrichment Culture.</title>
        <authorList>
            <person name="Berger S."/>
            <person name="Rangel Shaw D."/>
            <person name="Berben T."/>
            <person name="In 'T Zandt M."/>
            <person name="Frank J."/>
            <person name="Reimann J."/>
            <person name="Jetten M.S.M."/>
            <person name="Welte C.U."/>
        </authorList>
    </citation>
    <scope>NUCLEOTIDE SEQUENCE [LARGE SCALE GENOMIC DNA]</scope>
    <source>
        <strain evidence="3">SB12</strain>
    </source>
</reference>
<dbReference type="SMART" id="SM00563">
    <property type="entry name" value="PlsC"/>
    <property type="match status" value="1"/>
</dbReference>
<evidence type="ECO:0000313" key="3">
    <source>
        <dbReference type="EMBL" id="KAB2935312.1"/>
    </source>
</evidence>
<dbReference type="Pfam" id="PF01553">
    <property type="entry name" value="Acyltransferase"/>
    <property type="match status" value="1"/>
</dbReference>
<keyword evidence="1" id="KW-0812">Transmembrane</keyword>